<dbReference type="CDD" id="cd03809">
    <property type="entry name" value="GT4_MtfB-like"/>
    <property type="match status" value="1"/>
</dbReference>
<dbReference type="EMBL" id="CAEZTZ010000062">
    <property type="protein sequence ID" value="CAB4585041.1"/>
    <property type="molecule type" value="Genomic_DNA"/>
</dbReference>
<sequence length="368" mass="39238">MKTTTVILDQVVAPVPGGIGRYALNLVRALTARVDGIRSLVGFVPRVSHDAVRQIEGFIPLLEGVNVSPFPRAVLARAWERGVAVPKHEVTYSPSLFAPLAEYGQHIVTIHDAVPWTHPETLTSRGARWHRAMGERAQRFADIVVVPTDAVASRISTFLSLGDRIRVIGGAPTSDLIVPVDSENRRFALGLPDVYITFVGTLEPRKGLEQLLVALATIEGLSLVVIGPQGWGGVSVDDLVTRTGIAPHRVHALGRLGDSDLAAVLSASRGLVVPSIEEGFGLPVLEAMSLGVPVVHSTAEALREVAGQSAIAVDVHGKNGTIKLAEALTGLNDETLRRDLASRGMARAAQFSWDASAARLESVFEELT</sequence>
<reference evidence="5" key="1">
    <citation type="submission" date="2020-05" db="EMBL/GenBank/DDBJ databases">
        <authorList>
            <person name="Chiriac C."/>
            <person name="Salcher M."/>
            <person name="Ghai R."/>
            <person name="Kavagutti S V."/>
        </authorList>
    </citation>
    <scope>NUCLEOTIDE SEQUENCE</scope>
</reference>
<feature type="domain" description="Glycosyltransferase subfamily 4-like N-terminal" evidence="3">
    <location>
        <begin position="16"/>
        <end position="168"/>
    </location>
</feature>
<evidence type="ECO:0000313" key="5">
    <source>
        <dbReference type="EMBL" id="CAB4585041.1"/>
    </source>
</evidence>
<dbReference type="GO" id="GO:0016757">
    <property type="term" value="F:glycosyltransferase activity"/>
    <property type="evidence" value="ECO:0007669"/>
    <property type="project" value="InterPro"/>
</dbReference>
<gene>
    <name evidence="4" type="ORF">UFOPK1413_00183</name>
    <name evidence="5" type="ORF">UFOPK1767_00574</name>
</gene>
<dbReference type="Pfam" id="PF00534">
    <property type="entry name" value="Glycos_transf_1"/>
    <property type="match status" value="1"/>
</dbReference>
<evidence type="ECO:0000256" key="1">
    <source>
        <dbReference type="ARBA" id="ARBA00022679"/>
    </source>
</evidence>
<name>A0A6J6F870_9ZZZZ</name>
<dbReference type="EMBL" id="CAEZSG010000015">
    <property type="protein sequence ID" value="CAB4532071.1"/>
    <property type="molecule type" value="Genomic_DNA"/>
</dbReference>
<evidence type="ECO:0000313" key="4">
    <source>
        <dbReference type="EMBL" id="CAB4532071.1"/>
    </source>
</evidence>
<dbReference type="InterPro" id="IPR028098">
    <property type="entry name" value="Glyco_trans_4-like_N"/>
</dbReference>
<accession>A0A6J6F870</accession>
<dbReference type="Pfam" id="PF13439">
    <property type="entry name" value="Glyco_transf_4"/>
    <property type="match status" value="1"/>
</dbReference>
<dbReference type="PANTHER" id="PTHR46401">
    <property type="entry name" value="GLYCOSYLTRANSFERASE WBBK-RELATED"/>
    <property type="match status" value="1"/>
</dbReference>
<dbReference type="PANTHER" id="PTHR46401:SF2">
    <property type="entry name" value="GLYCOSYLTRANSFERASE WBBK-RELATED"/>
    <property type="match status" value="1"/>
</dbReference>
<evidence type="ECO:0000259" key="3">
    <source>
        <dbReference type="Pfam" id="PF13439"/>
    </source>
</evidence>
<proteinExistence type="predicted"/>
<organism evidence="5">
    <name type="scientific">freshwater metagenome</name>
    <dbReference type="NCBI Taxonomy" id="449393"/>
    <lineage>
        <taxon>unclassified sequences</taxon>
        <taxon>metagenomes</taxon>
        <taxon>ecological metagenomes</taxon>
    </lineage>
</organism>
<dbReference type="InterPro" id="IPR001296">
    <property type="entry name" value="Glyco_trans_1"/>
</dbReference>
<protein>
    <submittedName>
        <fullName evidence="5">Unannotated protein</fullName>
    </submittedName>
</protein>
<keyword evidence="1" id="KW-0808">Transferase</keyword>
<dbReference type="SUPFAM" id="SSF53756">
    <property type="entry name" value="UDP-Glycosyltransferase/glycogen phosphorylase"/>
    <property type="match status" value="1"/>
</dbReference>
<dbReference type="Gene3D" id="3.40.50.2000">
    <property type="entry name" value="Glycogen Phosphorylase B"/>
    <property type="match status" value="2"/>
</dbReference>
<dbReference type="GO" id="GO:0009103">
    <property type="term" value="P:lipopolysaccharide biosynthetic process"/>
    <property type="evidence" value="ECO:0007669"/>
    <property type="project" value="TreeGrafter"/>
</dbReference>
<feature type="domain" description="Glycosyl transferase family 1" evidence="2">
    <location>
        <begin position="189"/>
        <end position="315"/>
    </location>
</feature>
<evidence type="ECO:0000259" key="2">
    <source>
        <dbReference type="Pfam" id="PF00534"/>
    </source>
</evidence>
<dbReference type="AlphaFoldDB" id="A0A6J6F870"/>